<feature type="transmembrane region" description="Helical" evidence="2">
    <location>
        <begin position="63"/>
        <end position="84"/>
    </location>
</feature>
<dbReference type="AlphaFoldDB" id="A0AAV6ZFS7"/>
<organism evidence="3 4">
    <name type="scientific">Engystomops pustulosus</name>
    <name type="common">Tungara frog</name>
    <name type="synonym">Physalaemus pustulosus</name>
    <dbReference type="NCBI Taxonomy" id="76066"/>
    <lineage>
        <taxon>Eukaryota</taxon>
        <taxon>Metazoa</taxon>
        <taxon>Chordata</taxon>
        <taxon>Craniata</taxon>
        <taxon>Vertebrata</taxon>
        <taxon>Euteleostomi</taxon>
        <taxon>Amphibia</taxon>
        <taxon>Batrachia</taxon>
        <taxon>Anura</taxon>
        <taxon>Neobatrachia</taxon>
        <taxon>Hyloidea</taxon>
        <taxon>Leptodactylidae</taxon>
        <taxon>Leiuperinae</taxon>
        <taxon>Engystomops</taxon>
    </lineage>
</organism>
<accession>A0AAV6ZFS7</accession>
<keyword evidence="2" id="KW-0812">Transmembrane</keyword>
<evidence type="ECO:0000256" key="2">
    <source>
        <dbReference type="SAM" id="Phobius"/>
    </source>
</evidence>
<comment type="caution">
    <text evidence="3">The sequence shown here is derived from an EMBL/GenBank/DDBJ whole genome shotgun (WGS) entry which is preliminary data.</text>
</comment>
<proteinExistence type="inferred from homology"/>
<evidence type="ECO:0000313" key="3">
    <source>
        <dbReference type="EMBL" id="KAG8546180.1"/>
    </source>
</evidence>
<sequence>MVLAPVLSIIGLSCYKPAAMLCASNWGISMSLIAVCGLLSQTLRCVHLPLCTWRGGDRRYAPVFRMLAMFLPISCIWIVCSFWVHDATDYPSDVRLVQNTSARTAENPHRTLTALQGNITHLSPWFQFPYPGKEERSVYLIQSCVILSA</sequence>
<reference evidence="3" key="1">
    <citation type="thesis" date="2020" institute="ProQuest LLC" country="789 East Eisenhower Parkway, Ann Arbor, MI, USA">
        <title>Comparative Genomics and Chromosome Evolution.</title>
        <authorList>
            <person name="Mudd A.B."/>
        </authorList>
    </citation>
    <scope>NUCLEOTIDE SEQUENCE</scope>
    <source>
        <strain evidence="3">237g6f4</strain>
        <tissue evidence="3">Blood</tissue>
    </source>
</reference>
<dbReference type="PANTHER" id="PTHR11119">
    <property type="entry name" value="XANTHINE-URACIL / VITAMIN C PERMEASE FAMILY MEMBER"/>
    <property type="match status" value="1"/>
</dbReference>
<keyword evidence="2" id="KW-1133">Transmembrane helix</keyword>
<name>A0AAV6ZFS7_ENGPU</name>
<feature type="transmembrane region" description="Helical" evidence="2">
    <location>
        <begin position="32"/>
        <end position="51"/>
    </location>
</feature>
<evidence type="ECO:0000256" key="1">
    <source>
        <dbReference type="ARBA" id="ARBA00008821"/>
    </source>
</evidence>
<dbReference type="Proteomes" id="UP000824782">
    <property type="component" value="Unassembled WGS sequence"/>
</dbReference>
<comment type="similarity">
    <text evidence="1">Belongs to the nucleobase:cation symporter-2 (NCS2) (TC 2.A.40) family.</text>
</comment>
<protein>
    <submittedName>
        <fullName evidence="3">Uncharacterized protein</fullName>
    </submittedName>
</protein>
<gene>
    <name evidence="3" type="ORF">GDO81_019637</name>
</gene>
<evidence type="ECO:0000313" key="4">
    <source>
        <dbReference type="Proteomes" id="UP000824782"/>
    </source>
</evidence>
<keyword evidence="4" id="KW-1185">Reference proteome</keyword>
<dbReference type="EMBL" id="WNYA01001212">
    <property type="protein sequence ID" value="KAG8546180.1"/>
    <property type="molecule type" value="Genomic_DNA"/>
</dbReference>
<keyword evidence="2" id="KW-0472">Membrane</keyword>